<evidence type="ECO:0000256" key="2">
    <source>
        <dbReference type="SAM" id="Phobius"/>
    </source>
</evidence>
<feature type="compositionally biased region" description="Low complexity" evidence="1">
    <location>
        <begin position="75"/>
        <end position="90"/>
    </location>
</feature>
<evidence type="ECO:0000256" key="1">
    <source>
        <dbReference type="SAM" id="MobiDB-lite"/>
    </source>
</evidence>
<feature type="region of interest" description="Disordered" evidence="1">
    <location>
        <begin position="71"/>
        <end position="90"/>
    </location>
</feature>
<proteinExistence type="predicted"/>
<dbReference type="AlphaFoldDB" id="A0A6J4H8U6"/>
<dbReference type="EMBL" id="CADCTP010000031">
    <property type="protein sequence ID" value="CAA9218102.1"/>
    <property type="molecule type" value="Genomic_DNA"/>
</dbReference>
<evidence type="ECO:0000313" key="3">
    <source>
        <dbReference type="EMBL" id="CAA9218102.1"/>
    </source>
</evidence>
<sequence>MPLNHDTILLETVRTRRVRLQSALLHGGLPERRLVNDNVRRVLGSVVAAAVACAGCVGFALVTSLLAAGDDRGPGRAAPPAATAPAPVRP</sequence>
<protein>
    <submittedName>
        <fullName evidence="3">Uncharacterized protein</fullName>
    </submittedName>
</protein>
<accession>A0A6J4H8U6</accession>
<name>A0A6J4H8U6_9ACTN</name>
<keyword evidence="2" id="KW-0812">Transmembrane</keyword>
<reference evidence="3" key="1">
    <citation type="submission" date="2020-02" db="EMBL/GenBank/DDBJ databases">
        <authorList>
            <person name="Meier V. D."/>
        </authorList>
    </citation>
    <scope>NUCLEOTIDE SEQUENCE</scope>
    <source>
        <strain evidence="3">AVDCRST_MAG41</strain>
    </source>
</reference>
<gene>
    <name evidence="3" type="ORF">AVDCRST_MAG41-365</name>
</gene>
<keyword evidence="2" id="KW-0472">Membrane</keyword>
<feature type="transmembrane region" description="Helical" evidence="2">
    <location>
        <begin position="42"/>
        <end position="68"/>
    </location>
</feature>
<keyword evidence="2" id="KW-1133">Transmembrane helix</keyword>
<organism evidence="3">
    <name type="scientific">uncultured Mycobacteriales bacterium</name>
    <dbReference type="NCBI Taxonomy" id="581187"/>
    <lineage>
        <taxon>Bacteria</taxon>
        <taxon>Bacillati</taxon>
        <taxon>Actinomycetota</taxon>
        <taxon>Actinomycetes</taxon>
        <taxon>Mycobacteriales</taxon>
        <taxon>environmental samples</taxon>
    </lineage>
</organism>